<reference evidence="6" key="2">
    <citation type="submission" date="2023-05" db="EMBL/GenBank/DDBJ databases">
        <authorList>
            <person name="Schelkunov M.I."/>
        </authorList>
    </citation>
    <scope>NUCLEOTIDE SEQUENCE</scope>
    <source>
        <strain evidence="6">Hsosn_3</strain>
        <tissue evidence="6">Leaf</tissue>
    </source>
</reference>
<evidence type="ECO:0000313" key="7">
    <source>
        <dbReference type="Proteomes" id="UP001237642"/>
    </source>
</evidence>
<evidence type="ECO:0000256" key="3">
    <source>
        <dbReference type="ARBA" id="ARBA00022679"/>
    </source>
</evidence>
<dbReference type="PANTHER" id="PTHR31042:SF111">
    <property type="entry name" value="CORE-2_I-BRANCHING BETA-1,6-N-ACETYLGLUCOSAMINYLTRANSFERASE FAMILY PROTEIN"/>
    <property type="match status" value="1"/>
</dbReference>
<dbReference type="GO" id="GO:0016757">
    <property type="term" value="F:glycosyltransferase activity"/>
    <property type="evidence" value="ECO:0007669"/>
    <property type="project" value="UniProtKB-KW"/>
</dbReference>
<dbReference type="Proteomes" id="UP001237642">
    <property type="component" value="Unassembled WGS sequence"/>
</dbReference>
<gene>
    <name evidence="6" type="ORF">POM88_027608</name>
</gene>
<name>A0AAD8I9B6_9APIA</name>
<evidence type="ECO:0000256" key="2">
    <source>
        <dbReference type="ARBA" id="ARBA00022676"/>
    </source>
</evidence>
<keyword evidence="2" id="KW-0328">Glycosyltransferase</keyword>
<comment type="caution">
    <text evidence="6">The sequence shown here is derived from an EMBL/GenBank/DDBJ whole genome shotgun (WGS) entry which is preliminary data.</text>
</comment>
<keyword evidence="7" id="KW-1185">Reference proteome</keyword>
<evidence type="ECO:0000256" key="4">
    <source>
        <dbReference type="ARBA" id="ARBA00023136"/>
    </source>
</evidence>
<comment type="subcellular location">
    <subcellularLocation>
        <location evidence="1">Membrane</location>
        <topology evidence="1">Single-pass type II membrane protein</topology>
    </subcellularLocation>
</comment>
<reference evidence="6" key="1">
    <citation type="submission" date="2023-02" db="EMBL/GenBank/DDBJ databases">
        <title>Genome of toxic invasive species Heracleum sosnowskyi carries increased number of genes despite the absence of recent whole-genome duplications.</title>
        <authorList>
            <person name="Schelkunov M."/>
            <person name="Shtratnikova V."/>
            <person name="Makarenko M."/>
            <person name="Klepikova A."/>
            <person name="Omelchenko D."/>
            <person name="Novikova G."/>
            <person name="Obukhova E."/>
            <person name="Bogdanov V."/>
            <person name="Penin A."/>
            <person name="Logacheva M."/>
        </authorList>
    </citation>
    <scope>NUCLEOTIDE SEQUENCE</scope>
    <source>
        <strain evidence="6">Hsosn_3</strain>
        <tissue evidence="6">Leaf</tissue>
    </source>
</reference>
<dbReference type="InterPro" id="IPR003406">
    <property type="entry name" value="Glyco_trans_14"/>
</dbReference>
<dbReference type="EMBL" id="JAUIZM010000006">
    <property type="protein sequence ID" value="KAK1380864.1"/>
    <property type="molecule type" value="Genomic_DNA"/>
</dbReference>
<dbReference type="AlphaFoldDB" id="A0AAD8I9B6"/>
<dbReference type="PANTHER" id="PTHR31042">
    <property type="entry name" value="CORE-2/I-BRANCHING BETA-1,6-N-ACETYLGLUCOSAMINYLTRANSFERASE FAMILY PROTEIN-RELATED"/>
    <property type="match status" value="1"/>
</dbReference>
<keyword evidence="4" id="KW-0472">Membrane</keyword>
<accession>A0AAD8I9B6</accession>
<keyword evidence="3" id="KW-0808">Transferase</keyword>
<dbReference type="GO" id="GO:0016020">
    <property type="term" value="C:membrane"/>
    <property type="evidence" value="ECO:0007669"/>
    <property type="project" value="UniProtKB-SubCell"/>
</dbReference>
<organism evidence="6 7">
    <name type="scientific">Heracleum sosnowskyi</name>
    <dbReference type="NCBI Taxonomy" id="360622"/>
    <lineage>
        <taxon>Eukaryota</taxon>
        <taxon>Viridiplantae</taxon>
        <taxon>Streptophyta</taxon>
        <taxon>Embryophyta</taxon>
        <taxon>Tracheophyta</taxon>
        <taxon>Spermatophyta</taxon>
        <taxon>Magnoliopsida</taxon>
        <taxon>eudicotyledons</taxon>
        <taxon>Gunneridae</taxon>
        <taxon>Pentapetalae</taxon>
        <taxon>asterids</taxon>
        <taxon>campanulids</taxon>
        <taxon>Apiales</taxon>
        <taxon>Apiaceae</taxon>
        <taxon>Apioideae</taxon>
        <taxon>apioid superclade</taxon>
        <taxon>Tordylieae</taxon>
        <taxon>Tordyliinae</taxon>
        <taxon>Heracleum</taxon>
    </lineage>
</organism>
<proteinExistence type="predicted"/>
<dbReference type="Pfam" id="PF02485">
    <property type="entry name" value="Branch"/>
    <property type="match status" value="1"/>
</dbReference>
<evidence type="ECO:0000256" key="5">
    <source>
        <dbReference type="ARBA" id="ARBA00023180"/>
    </source>
</evidence>
<dbReference type="InterPro" id="IPR044174">
    <property type="entry name" value="BC10-like"/>
</dbReference>
<protein>
    <submittedName>
        <fullName evidence="6">Uncharacterized protein</fullName>
    </submittedName>
</protein>
<evidence type="ECO:0000256" key="1">
    <source>
        <dbReference type="ARBA" id="ARBA00004606"/>
    </source>
</evidence>
<evidence type="ECO:0000313" key="6">
    <source>
        <dbReference type="EMBL" id="KAK1380864.1"/>
    </source>
</evidence>
<keyword evidence="5" id="KW-0325">Glycoprotein</keyword>
<sequence>MDRDLAIEVISDTTYFPVFQNYCSGSCYADEHYLPTFERLRVGVNESLEMREVEEEERENHMDVLFVNKPCESGLNQPYDDGNKPTGLSGVVKKYLVTTMLLATHPAKKKQGERAVLGGIRHVKNLVTVGTGLVGAMEMLATLVERLITFPGNVLWVLTADGLAISHRSDGNSTTKYNV</sequence>